<keyword evidence="2" id="KW-1185">Reference proteome</keyword>
<dbReference type="Pfam" id="PF06892">
    <property type="entry name" value="Phage_CP76"/>
    <property type="match status" value="1"/>
</dbReference>
<dbReference type="InterPro" id="IPR009679">
    <property type="entry name" value="Phage_186_CII-like"/>
</dbReference>
<reference evidence="1 2" key="1">
    <citation type="submission" date="2021-08" db="EMBL/GenBank/DDBJ databases">
        <authorList>
            <person name="Peeters C."/>
        </authorList>
    </citation>
    <scope>NUCLEOTIDE SEQUENCE [LARGE SCALE GENOMIC DNA]</scope>
    <source>
        <strain evidence="1 2">LMG 21510</strain>
    </source>
</reference>
<sequence length="167" mass="17721">MTHSSHEIDLTALMQVEDAAYHVAHDYPGGVPALGARMGIKSANVLQNKLNPSQEHHKLTLKEAAAITALTGDHRIADALAASCGRITVPVPQLGDLSDGALVELAGNLLTNQGQMFSEFTTRYADGMIDSGDYAVLDAASDKIIQCVMEWKARIKAIHSAATEGQA</sequence>
<name>A0ABN7YJD1_9BURK</name>
<dbReference type="EMBL" id="CAJZAH010000002">
    <property type="protein sequence ID" value="CAG9172456.1"/>
    <property type="molecule type" value="Genomic_DNA"/>
</dbReference>
<evidence type="ECO:0000313" key="2">
    <source>
        <dbReference type="Proteomes" id="UP000721236"/>
    </source>
</evidence>
<evidence type="ECO:0000313" key="1">
    <source>
        <dbReference type="EMBL" id="CAG9172456.1"/>
    </source>
</evidence>
<comment type="caution">
    <text evidence="1">The sequence shown here is derived from an EMBL/GenBank/DDBJ whole genome shotgun (WGS) entry which is preliminary data.</text>
</comment>
<protein>
    <recommendedName>
        <fullName evidence="3">Phage regulatory protein CII (CP76)</fullName>
    </recommendedName>
</protein>
<organism evidence="1 2">
    <name type="scientific">Cupriavidus respiraculi</name>
    <dbReference type="NCBI Taxonomy" id="195930"/>
    <lineage>
        <taxon>Bacteria</taxon>
        <taxon>Pseudomonadati</taxon>
        <taxon>Pseudomonadota</taxon>
        <taxon>Betaproteobacteria</taxon>
        <taxon>Burkholderiales</taxon>
        <taxon>Burkholderiaceae</taxon>
        <taxon>Cupriavidus</taxon>
    </lineage>
</organism>
<dbReference type="Proteomes" id="UP000721236">
    <property type="component" value="Unassembled WGS sequence"/>
</dbReference>
<gene>
    <name evidence="1" type="ORF">LMG21510_01980</name>
</gene>
<evidence type="ECO:0008006" key="3">
    <source>
        <dbReference type="Google" id="ProtNLM"/>
    </source>
</evidence>
<proteinExistence type="predicted"/>
<accession>A0ABN7YJD1</accession>